<dbReference type="PROSITE" id="PS51898">
    <property type="entry name" value="TYR_RECOMBINASE"/>
    <property type="match status" value="1"/>
</dbReference>
<dbReference type="InterPro" id="IPR050090">
    <property type="entry name" value="Tyrosine_recombinase_XerCD"/>
</dbReference>
<feature type="domain" description="Tyr recombinase" evidence="2">
    <location>
        <begin position="1"/>
        <end position="195"/>
    </location>
</feature>
<reference evidence="3 4" key="1">
    <citation type="journal article" date="2020" name="mSystems">
        <title>Defining Genomic and Predicted Metabolic Features of the Acetobacterium Genus.</title>
        <authorList>
            <person name="Ross D.E."/>
            <person name="Marshall C.W."/>
            <person name="Gulliver D."/>
            <person name="May H.D."/>
            <person name="Norman R.S."/>
        </authorList>
    </citation>
    <scope>NUCLEOTIDE SEQUENCE [LARGE SCALE GENOMIC DNA]</scope>
    <source>
        <strain evidence="3 4">DSM 8238</strain>
    </source>
</reference>
<proteinExistence type="predicted"/>
<sequence>MIFFILEFLATLEEGPLKYKLAINVLIFSGLRRGEIGGLKWTDIDYVSNTITVKQALKKISGSPAFPGPPKNQDSIRSVKLPAFIFELFKEYQLIQLELKANMGDKWYETGYVFTQINGLPMNLDTIGWYMGQLSEKHNLKKVRSHALRHSNASILIASGLDVKSISNRLGHGNMSTTMDIYTHFIKSADAKASDSLEDILISPPKTE</sequence>
<dbReference type="InterPro" id="IPR013762">
    <property type="entry name" value="Integrase-like_cat_sf"/>
</dbReference>
<dbReference type="SUPFAM" id="SSF56349">
    <property type="entry name" value="DNA breaking-rejoining enzymes"/>
    <property type="match status" value="1"/>
</dbReference>
<name>A0ABR6WT51_9FIRM</name>
<evidence type="ECO:0000313" key="3">
    <source>
        <dbReference type="EMBL" id="MBC3803401.1"/>
    </source>
</evidence>
<keyword evidence="1" id="KW-0233">DNA recombination</keyword>
<evidence type="ECO:0000259" key="2">
    <source>
        <dbReference type="PROSITE" id="PS51898"/>
    </source>
</evidence>
<gene>
    <name evidence="3" type="ORF">GH808_02980</name>
</gene>
<keyword evidence="4" id="KW-1185">Reference proteome</keyword>
<evidence type="ECO:0000256" key="1">
    <source>
        <dbReference type="ARBA" id="ARBA00023172"/>
    </source>
</evidence>
<dbReference type="InterPro" id="IPR002104">
    <property type="entry name" value="Integrase_catalytic"/>
</dbReference>
<dbReference type="Pfam" id="PF00589">
    <property type="entry name" value="Phage_integrase"/>
    <property type="match status" value="1"/>
</dbReference>
<dbReference type="InterPro" id="IPR011010">
    <property type="entry name" value="DNA_brk_join_enz"/>
</dbReference>
<comment type="caution">
    <text evidence="3">The sequence shown here is derived from an EMBL/GenBank/DDBJ whole genome shotgun (WGS) entry which is preliminary data.</text>
</comment>
<dbReference type="EMBL" id="WJBC01000003">
    <property type="protein sequence ID" value="MBC3803401.1"/>
    <property type="molecule type" value="Genomic_DNA"/>
</dbReference>
<dbReference type="Gene3D" id="1.10.443.10">
    <property type="entry name" value="Intergrase catalytic core"/>
    <property type="match status" value="1"/>
</dbReference>
<dbReference type="CDD" id="cd01189">
    <property type="entry name" value="INT_ICEBs1_C_like"/>
    <property type="match status" value="1"/>
</dbReference>
<dbReference type="Proteomes" id="UP000603234">
    <property type="component" value="Unassembled WGS sequence"/>
</dbReference>
<dbReference type="PANTHER" id="PTHR30349">
    <property type="entry name" value="PHAGE INTEGRASE-RELATED"/>
    <property type="match status" value="1"/>
</dbReference>
<protein>
    <submittedName>
        <fullName evidence="3">Tyrosine-type recombinase/integrase</fullName>
    </submittedName>
</protein>
<evidence type="ECO:0000313" key="4">
    <source>
        <dbReference type="Proteomes" id="UP000603234"/>
    </source>
</evidence>
<dbReference type="PANTHER" id="PTHR30349:SF64">
    <property type="entry name" value="PROPHAGE INTEGRASE INTD-RELATED"/>
    <property type="match status" value="1"/>
</dbReference>
<organism evidence="3 4">
    <name type="scientific">Acetobacterium fimetarium</name>
    <dbReference type="NCBI Taxonomy" id="52691"/>
    <lineage>
        <taxon>Bacteria</taxon>
        <taxon>Bacillati</taxon>
        <taxon>Bacillota</taxon>
        <taxon>Clostridia</taxon>
        <taxon>Eubacteriales</taxon>
        <taxon>Eubacteriaceae</taxon>
        <taxon>Acetobacterium</taxon>
    </lineage>
</organism>
<accession>A0ABR6WT51</accession>